<keyword evidence="2" id="KW-1185">Reference proteome</keyword>
<protein>
    <submittedName>
        <fullName evidence="1">Uncharacterized protein</fullName>
    </submittedName>
</protein>
<evidence type="ECO:0000313" key="2">
    <source>
        <dbReference type="Proteomes" id="UP001296104"/>
    </source>
</evidence>
<proteinExistence type="predicted"/>
<gene>
    <name evidence="1" type="ORF">LECACI_7A004857</name>
</gene>
<organism evidence="1 2">
    <name type="scientific">Lecanosticta acicola</name>
    <dbReference type="NCBI Taxonomy" id="111012"/>
    <lineage>
        <taxon>Eukaryota</taxon>
        <taxon>Fungi</taxon>
        <taxon>Dikarya</taxon>
        <taxon>Ascomycota</taxon>
        <taxon>Pezizomycotina</taxon>
        <taxon>Dothideomycetes</taxon>
        <taxon>Dothideomycetidae</taxon>
        <taxon>Mycosphaerellales</taxon>
        <taxon>Mycosphaerellaceae</taxon>
        <taxon>Lecanosticta</taxon>
    </lineage>
</organism>
<reference evidence="1" key="1">
    <citation type="submission" date="2023-11" db="EMBL/GenBank/DDBJ databases">
        <authorList>
            <person name="Alioto T."/>
            <person name="Alioto T."/>
            <person name="Gomez Garrido J."/>
        </authorList>
    </citation>
    <scope>NUCLEOTIDE SEQUENCE</scope>
</reference>
<dbReference type="EMBL" id="CAVMBE010000028">
    <property type="protein sequence ID" value="CAK4023147.1"/>
    <property type="molecule type" value="Genomic_DNA"/>
</dbReference>
<sequence length="171" mass="19522">MAIRLPSDVERLLDQSLRHNFDNSKILAYKLQDVQDNQVQELCSLATESYAKEALGWPRGRLEKPEIFQIVENQEFKDVDACLQDFVQRLRALLEDSPPYEFPIWSRAFVVAEKAGLPERCTVVLLHKKPDEGQWKVDCVGCPVEVELGMTVTSLTMQDETEEDVVERLGG</sequence>
<dbReference type="Proteomes" id="UP001296104">
    <property type="component" value="Unassembled WGS sequence"/>
</dbReference>
<name>A0AAI8YZH1_9PEZI</name>
<comment type="caution">
    <text evidence="1">The sequence shown here is derived from an EMBL/GenBank/DDBJ whole genome shotgun (WGS) entry which is preliminary data.</text>
</comment>
<evidence type="ECO:0000313" key="1">
    <source>
        <dbReference type="EMBL" id="CAK4023147.1"/>
    </source>
</evidence>
<accession>A0AAI8YZH1</accession>
<dbReference type="AlphaFoldDB" id="A0AAI8YZH1"/>